<evidence type="ECO:0000256" key="3">
    <source>
        <dbReference type="ARBA" id="ARBA00023295"/>
    </source>
</evidence>
<dbReference type="SMART" id="SM00640">
    <property type="entry name" value="Glyco_32"/>
    <property type="match status" value="1"/>
</dbReference>
<evidence type="ECO:0000256" key="5">
    <source>
        <dbReference type="RuleBase" id="RU362110"/>
    </source>
</evidence>
<sequence>MANWSIFFLLLCSTIFHLHQSEASHDARVYRNLADLQPKTPSQTYRTSFHFQPPKNWMNDPNGPMVYKGLYHLFYQYNPLGPDWGNIVWAHSTSTDLVNWTPHKPGIFPSQKKGDINGCWSGSATMLPGGVPAILYTGINPQNQQVQNLAKPANLSDPYLIDWVKDTNNPLMYPTPANRLNSSSFRDPTTAWKGPDGHWRVLIGNKVNRRGRAILYRSKDFVHWIQAHHPLHSAEGTGMWECPDFYPVSSSIRPGKNTGLDTSVIGVGVKHILKVSLDDTKHDVYTVGKYDISKDVFTPDKGAVEGDAGLRYDYGKFYASKTFYDSLKGRRILWGWINESLSKEDYISQGWSGVQGIPREIWLDKSGKQLIQWPIPEIEKLRGKKVGLAGKLLKAGSTQQVAGVTASQADVDVSFSVQLSELKKADYLDQTRRPDAQLLCSQKDASIKGGLGPFGLKVLASKDMKEYTAVFFRIFKVKNNKYKVLMCSDQSRSSINPRPDKTPYGVFLDVDPLHEQLSLRTLIDQSIVESFGAKGKACITSRVYPTKAIGDAARLYVFNNGIANVAISNMSAWSMERALLDKKS</sequence>
<proteinExistence type="inferred from homology"/>
<dbReference type="Proteomes" id="UP001161247">
    <property type="component" value="Chromosome 7"/>
</dbReference>
<dbReference type="FunFam" id="2.115.10.20:FF:000001">
    <property type="entry name" value="Beta-fructofuranosidase, insoluble isoenzyme CWINV1"/>
    <property type="match status" value="1"/>
</dbReference>
<dbReference type="Gene3D" id="2.115.10.20">
    <property type="entry name" value="Glycosyl hydrolase domain, family 43"/>
    <property type="match status" value="1"/>
</dbReference>
<dbReference type="InterPro" id="IPR023296">
    <property type="entry name" value="Glyco_hydro_beta-prop_sf"/>
</dbReference>
<evidence type="ECO:0000256" key="1">
    <source>
        <dbReference type="ARBA" id="ARBA00009902"/>
    </source>
</evidence>
<name>A0AAV1E2I2_OLDCO</name>
<dbReference type="InterPro" id="IPR050551">
    <property type="entry name" value="Fructan_Metab_Enzymes"/>
</dbReference>
<dbReference type="GO" id="GO:0004553">
    <property type="term" value="F:hydrolase activity, hydrolyzing O-glycosyl compounds"/>
    <property type="evidence" value="ECO:0007669"/>
    <property type="project" value="InterPro"/>
</dbReference>
<dbReference type="GO" id="GO:0005975">
    <property type="term" value="P:carbohydrate metabolic process"/>
    <property type="evidence" value="ECO:0007669"/>
    <property type="project" value="InterPro"/>
</dbReference>
<evidence type="ECO:0000256" key="2">
    <source>
        <dbReference type="ARBA" id="ARBA00022801"/>
    </source>
</evidence>
<dbReference type="Gene3D" id="2.60.120.560">
    <property type="entry name" value="Exo-inulinase, domain 1"/>
    <property type="match status" value="1"/>
</dbReference>
<dbReference type="SUPFAM" id="SSF75005">
    <property type="entry name" value="Arabinanase/levansucrase/invertase"/>
    <property type="match status" value="1"/>
</dbReference>
<protein>
    <submittedName>
        <fullName evidence="9">OLC1v1015053C1</fullName>
    </submittedName>
</protein>
<evidence type="ECO:0000313" key="10">
    <source>
        <dbReference type="Proteomes" id="UP001161247"/>
    </source>
</evidence>
<organism evidence="9 10">
    <name type="scientific">Oldenlandia corymbosa var. corymbosa</name>
    <dbReference type="NCBI Taxonomy" id="529605"/>
    <lineage>
        <taxon>Eukaryota</taxon>
        <taxon>Viridiplantae</taxon>
        <taxon>Streptophyta</taxon>
        <taxon>Embryophyta</taxon>
        <taxon>Tracheophyta</taxon>
        <taxon>Spermatophyta</taxon>
        <taxon>Magnoliopsida</taxon>
        <taxon>eudicotyledons</taxon>
        <taxon>Gunneridae</taxon>
        <taxon>Pentapetalae</taxon>
        <taxon>asterids</taxon>
        <taxon>lamiids</taxon>
        <taxon>Gentianales</taxon>
        <taxon>Rubiaceae</taxon>
        <taxon>Rubioideae</taxon>
        <taxon>Spermacoceae</taxon>
        <taxon>Hedyotis-Oldenlandia complex</taxon>
        <taxon>Oldenlandia</taxon>
    </lineage>
</organism>
<dbReference type="Pfam" id="PF00251">
    <property type="entry name" value="Glyco_hydro_32N"/>
    <property type="match status" value="1"/>
</dbReference>
<reference evidence="9" key="1">
    <citation type="submission" date="2023-03" db="EMBL/GenBank/DDBJ databases">
        <authorList>
            <person name="Julca I."/>
        </authorList>
    </citation>
    <scope>NUCLEOTIDE SEQUENCE</scope>
</reference>
<comment type="subunit">
    <text evidence="4">May be present in two forms, a 70 kDa monomer and a heterodimer of the 30 kDa and 38 kDa subunits. The ratio of the levels of the two forms within cells appears to be regulated developmentally.</text>
</comment>
<dbReference type="InterPro" id="IPR001362">
    <property type="entry name" value="Glyco_hydro_32"/>
</dbReference>
<evidence type="ECO:0000259" key="8">
    <source>
        <dbReference type="Pfam" id="PF08244"/>
    </source>
</evidence>
<feature type="signal peptide" evidence="6">
    <location>
        <begin position="1"/>
        <end position="23"/>
    </location>
</feature>
<dbReference type="InterPro" id="IPR013189">
    <property type="entry name" value="Glyco_hydro_32_C"/>
</dbReference>
<accession>A0AAV1E2I2</accession>
<dbReference type="InterPro" id="IPR013148">
    <property type="entry name" value="Glyco_hydro_32_N"/>
</dbReference>
<keyword evidence="10" id="KW-1185">Reference proteome</keyword>
<keyword evidence="6" id="KW-0732">Signal</keyword>
<feature type="domain" description="Glycosyl hydrolase family 32 N-terminal" evidence="7">
    <location>
        <begin position="50"/>
        <end position="374"/>
    </location>
</feature>
<dbReference type="PROSITE" id="PS00609">
    <property type="entry name" value="GLYCOSYL_HYDROL_F32"/>
    <property type="match status" value="1"/>
</dbReference>
<evidence type="ECO:0000313" key="9">
    <source>
        <dbReference type="EMBL" id="CAI9114345.1"/>
    </source>
</evidence>
<dbReference type="AlphaFoldDB" id="A0AAV1E2I2"/>
<dbReference type="PANTHER" id="PTHR31953">
    <property type="entry name" value="BETA-FRUCTOFURANOSIDASE, INSOLUBLE ISOENZYME CWINV1-RELATED"/>
    <property type="match status" value="1"/>
</dbReference>
<keyword evidence="3 5" id="KW-0326">Glycosidase</keyword>
<gene>
    <name evidence="9" type="ORF">OLC1_LOCUS21128</name>
</gene>
<evidence type="ECO:0000259" key="7">
    <source>
        <dbReference type="Pfam" id="PF00251"/>
    </source>
</evidence>
<dbReference type="SUPFAM" id="SSF49899">
    <property type="entry name" value="Concanavalin A-like lectins/glucanases"/>
    <property type="match status" value="1"/>
</dbReference>
<dbReference type="InterPro" id="IPR018053">
    <property type="entry name" value="Glyco_hydro_32_AS"/>
</dbReference>
<keyword evidence="2 5" id="KW-0378">Hydrolase</keyword>
<comment type="similarity">
    <text evidence="1 5">Belongs to the glycosyl hydrolase 32 family.</text>
</comment>
<dbReference type="CDD" id="cd18624">
    <property type="entry name" value="GH32_Fruct1-like"/>
    <property type="match status" value="1"/>
</dbReference>
<dbReference type="InterPro" id="IPR013320">
    <property type="entry name" value="ConA-like_dom_sf"/>
</dbReference>
<dbReference type="Pfam" id="PF08244">
    <property type="entry name" value="Glyco_hydro_32C"/>
    <property type="match status" value="1"/>
</dbReference>
<dbReference type="FunFam" id="2.60.120.560:FF:000002">
    <property type="entry name" value="Beta-fructofuranosidase, insoluble isoenzyme CWINV1"/>
    <property type="match status" value="1"/>
</dbReference>
<evidence type="ECO:0000256" key="6">
    <source>
        <dbReference type="SAM" id="SignalP"/>
    </source>
</evidence>
<feature type="domain" description="Glycosyl hydrolase family 32 C-terminal" evidence="8">
    <location>
        <begin position="377"/>
        <end position="574"/>
    </location>
</feature>
<feature type="chain" id="PRO_5043393168" evidence="6">
    <location>
        <begin position="24"/>
        <end position="584"/>
    </location>
</feature>
<dbReference type="EMBL" id="OX459124">
    <property type="protein sequence ID" value="CAI9114345.1"/>
    <property type="molecule type" value="Genomic_DNA"/>
</dbReference>
<evidence type="ECO:0000256" key="4">
    <source>
        <dbReference type="ARBA" id="ARBA00062317"/>
    </source>
</evidence>